<reference evidence="3" key="1">
    <citation type="journal article" date="2014" name="Proc. Natl. Acad. Sci. U.S.A.">
        <title>Extensive sampling of basidiomycete genomes demonstrates inadequacy of the white-rot/brown-rot paradigm for wood decay fungi.</title>
        <authorList>
            <person name="Riley R."/>
            <person name="Salamov A.A."/>
            <person name="Brown D.W."/>
            <person name="Nagy L.G."/>
            <person name="Floudas D."/>
            <person name="Held B.W."/>
            <person name="Levasseur A."/>
            <person name="Lombard V."/>
            <person name="Morin E."/>
            <person name="Otillar R."/>
            <person name="Lindquist E.A."/>
            <person name="Sun H."/>
            <person name="LaButti K.M."/>
            <person name="Schmutz J."/>
            <person name="Jabbour D."/>
            <person name="Luo H."/>
            <person name="Baker S.E."/>
            <person name="Pisabarro A.G."/>
            <person name="Walton J.D."/>
            <person name="Blanchette R.A."/>
            <person name="Henrissat B."/>
            <person name="Martin F."/>
            <person name="Cullen D."/>
            <person name="Hibbett D.S."/>
            <person name="Grigoriev I.V."/>
        </authorList>
    </citation>
    <scope>NUCLEOTIDE SEQUENCE [LARGE SCALE GENOMIC DNA]</scope>
    <source>
        <strain evidence="3">MUCL 33604</strain>
    </source>
</reference>
<evidence type="ECO:0000256" key="1">
    <source>
        <dbReference type="SAM" id="MobiDB-lite"/>
    </source>
</evidence>
<gene>
    <name evidence="2" type="ORF">JAAARDRAFT_196640</name>
</gene>
<dbReference type="InParanoid" id="A0A067PHH5"/>
<keyword evidence="3" id="KW-1185">Reference proteome</keyword>
<protein>
    <recommendedName>
        <fullName evidence="4">C2H2-type domain-containing protein</fullName>
    </recommendedName>
</protein>
<dbReference type="Pfam" id="PF18759">
    <property type="entry name" value="Plavaka"/>
    <property type="match status" value="1"/>
</dbReference>
<dbReference type="Proteomes" id="UP000027265">
    <property type="component" value="Unassembled WGS sequence"/>
</dbReference>
<organism evidence="2 3">
    <name type="scientific">Jaapia argillacea MUCL 33604</name>
    <dbReference type="NCBI Taxonomy" id="933084"/>
    <lineage>
        <taxon>Eukaryota</taxon>
        <taxon>Fungi</taxon>
        <taxon>Dikarya</taxon>
        <taxon>Basidiomycota</taxon>
        <taxon>Agaricomycotina</taxon>
        <taxon>Agaricomycetes</taxon>
        <taxon>Agaricomycetidae</taxon>
        <taxon>Jaapiales</taxon>
        <taxon>Jaapiaceae</taxon>
        <taxon>Jaapia</taxon>
    </lineage>
</organism>
<sequence>MALSCPQCPGKIFRTGAGLTQHCNAKHRAPSVASNEDDDLAASTFVYHPHLTAQKCDENGQYIDPHTRPQPPPEDGRSEWYPFESRLDFDFAYHHFIEIQDSEGSINKALEMWATSLLEHDNSPPWRNAQELYDSIDSIQTGDSPWKTYKISYQGPLPVGTPLKWMTETYELVTRDSLKLVENQILTTDWKRDINPIPYQQFDKGGQRIWSNLMSADWAYNQATEIAKDPNTHGAMFVPIVAGSDKTTVSVATGHQEYHPVYMSPGILTNTARRVRGNGVLPVAFLPIPKTNRRQWKTAAFQKFSQQLYHTCLARVFAPLKPAMTTPKVIRCPDRHFRRAVFGLGPYIANYPEQVWLAGVVSRWCPKCDAHPDNLDGAGAHRRSHDITDILLNSFNPAVLWDDYGIRADVVPFTYGFPRADIHDLLSPDLLHQVIKGTFKDHIISWVNEYLHLVHGETRANEIIDDIDRRISAVPPFPGLRRFPDGRDFTQWTGDDLKALMKVYLPAIAGHVPPKMVQCVAAFLDFCYLAHRNALSTNTLQELEAALSRFHEH</sequence>
<evidence type="ECO:0000313" key="2">
    <source>
        <dbReference type="EMBL" id="KDQ54264.1"/>
    </source>
</evidence>
<evidence type="ECO:0008006" key="4">
    <source>
        <dbReference type="Google" id="ProtNLM"/>
    </source>
</evidence>
<feature type="region of interest" description="Disordered" evidence="1">
    <location>
        <begin position="57"/>
        <end position="79"/>
    </location>
</feature>
<accession>A0A067PHH5</accession>
<dbReference type="InterPro" id="IPR041078">
    <property type="entry name" value="Plavaka"/>
</dbReference>
<dbReference type="HOGENOM" id="CLU_006344_14_0_1"/>
<dbReference type="EMBL" id="KL197729">
    <property type="protein sequence ID" value="KDQ54264.1"/>
    <property type="molecule type" value="Genomic_DNA"/>
</dbReference>
<dbReference type="STRING" id="933084.A0A067PHH5"/>
<name>A0A067PHH5_9AGAM</name>
<proteinExistence type="predicted"/>
<dbReference type="OrthoDB" id="3199698at2759"/>
<evidence type="ECO:0000313" key="3">
    <source>
        <dbReference type="Proteomes" id="UP000027265"/>
    </source>
</evidence>
<dbReference type="AlphaFoldDB" id="A0A067PHH5"/>